<dbReference type="Pfam" id="PF14303">
    <property type="entry name" value="NAM-associated"/>
    <property type="match status" value="1"/>
</dbReference>
<feature type="region of interest" description="Disordered" evidence="2">
    <location>
        <begin position="511"/>
        <end position="538"/>
    </location>
</feature>
<keyword evidence="1" id="KW-0863">Zinc-finger</keyword>
<name>A0A163IVI7_ABSGL</name>
<dbReference type="InParanoid" id="A0A163IVI7"/>
<dbReference type="PANTHER" id="PTHR45125">
    <property type="entry name" value="F21J9.4-RELATED"/>
    <property type="match status" value="1"/>
</dbReference>
<dbReference type="EMBL" id="LT550356">
    <property type="protein sequence ID" value="SAL95594.1"/>
    <property type="molecule type" value="Genomic_DNA"/>
</dbReference>
<evidence type="ECO:0000256" key="2">
    <source>
        <dbReference type="SAM" id="MobiDB-lite"/>
    </source>
</evidence>
<reference evidence="4" key="1">
    <citation type="submission" date="2016-04" db="EMBL/GenBank/DDBJ databases">
        <authorList>
            <person name="Evans L.H."/>
            <person name="Alamgir A."/>
            <person name="Owens N."/>
            <person name="Weber N.D."/>
            <person name="Virtaneva K."/>
            <person name="Barbian K."/>
            <person name="Babar A."/>
            <person name="Rosenke K."/>
        </authorList>
    </citation>
    <scope>NUCLEOTIDE SEQUENCE [LARGE SCALE GENOMIC DNA]</scope>
    <source>
        <strain evidence="4">CBS 101.48</strain>
    </source>
</reference>
<evidence type="ECO:0000313" key="4">
    <source>
        <dbReference type="EMBL" id="SAL95594.1"/>
    </source>
</evidence>
<dbReference type="GO" id="GO:0008270">
    <property type="term" value="F:zinc ion binding"/>
    <property type="evidence" value="ECO:0007669"/>
    <property type="project" value="UniProtKB-KW"/>
</dbReference>
<dbReference type="PROSITE" id="PS50966">
    <property type="entry name" value="ZF_SWIM"/>
    <property type="match status" value="1"/>
</dbReference>
<proteinExistence type="predicted"/>
<evidence type="ECO:0000259" key="3">
    <source>
        <dbReference type="PROSITE" id="PS50966"/>
    </source>
</evidence>
<feature type="compositionally biased region" description="Polar residues" evidence="2">
    <location>
        <begin position="527"/>
        <end position="538"/>
    </location>
</feature>
<accession>A0A163IVI7</accession>
<evidence type="ECO:0000256" key="1">
    <source>
        <dbReference type="PROSITE-ProRule" id="PRU00325"/>
    </source>
</evidence>
<feature type="compositionally biased region" description="Low complexity" evidence="2">
    <location>
        <begin position="638"/>
        <end position="670"/>
    </location>
</feature>
<dbReference type="Proteomes" id="UP000078561">
    <property type="component" value="Unassembled WGS sequence"/>
</dbReference>
<gene>
    <name evidence="4" type="primary">ABSGL_00925.1 scaffold 997</name>
</gene>
<dbReference type="InterPro" id="IPR007527">
    <property type="entry name" value="Znf_SWIM"/>
</dbReference>
<keyword evidence="1" id="KW-0479">Metal-binding</keyword>
<dbReference type="InterPro" id="IPR029466">
    <property type="entry name" value="NAM-associated_C"/>
</dbReference>
<dbReference type="AlphaFoldDB" id="A0A163IVI7"/>
<keyword evidence="1" id="KW-0862">Zinc</keyword>
<sequence>MYKLLSFGVESVFVGGAKIQTTVFRKFVKLSIWAVTNLYDDTETNVLTISALVFGLPLEPSSTSNSSSNISTTTTNLVNARTGCKIWHPKRFRRHWIKAGNGTQDNGRLQFRANSLLGDMMYSTTEEDFQAQWAHFQGKFQQHTKFLKYFEGQWMPKKELWDAIFSTNNYVESYHSNMKTHYLGKSRNLRVDRIVYTLATQLVNDYRWDAMRVDYGGARVALSQTTYQVTIENSSVSDCTCPVATGLCKHIFLVSIVALVPYSLRHFPATRPPTTTTTHRSVSNNVDSSVTEELKASLLLDNKEQMLILGARLNKEMALAGERLTTNGDYEYVLNGMKLLLQRFEKVNHPNAGPSKQSINDPSIIVGSTPNVESMTRTAKFTKPEDVQLCNSFLAVSYDPIRGTDQSAKALWDRIHQDYENRIPDALKDKRSAANLTNRWSNVINPRCAYFAGCLTQVKASPHSGTNDADHILEAEDLFKTGKNDKYSFNIMHCYSILSVHSKWMERSVNKPASRSRAAGPSLVDDATSSTGPANTETQLVRPIGRKQAKALARKRAVEEDDAAVELQEHWKESNLERNRLLKKKVDTQERLAQMQQVAIASGIMSTNTSAVTDAADRQWLLNLKASIRDGSFFLIKPTNDPADTTTTTNDPSNTTTTTNDPADNTTINDSASDSE</sequence>
<organism evidence="4">
    <name type="scientific">Absidia glauca</name>
    <name type="common">Pin mould</name>
    <dbReference type="NCBI Taxonomy" id="4829"/>
    <lineage>
        <taxon>Eukaryota</taxon>
        <taxon>Fungi</taxon>
        <taxon>Fungi incertae sedis</taxon>
        <taxon>Mucoromycota</taxon>
        <taxon>Mucoromycotina</taxon>
        <taxon>Mucoromycetes</taxon>
        <taxon>Mucorales</taxon>
        <taxon>Cunninghamellaceae</taxon>
        <taxon>Absidia</taxon>
    </lineage>
</organism>
<protein>
    <recommendedName>
        <fullName evidence="3">SWIM-type domain-containing protein</fullName>
    </recommendedName>
</protein>
<feature type="domain" description="SWIM-type" evidence="3">
    <location>
        <begin position="227"/>
        <end position="259"/>
    </location>
</feature>
<feature type="region of interest" description="Disordered" evidence="2">
    <location>
        <begin position="634"/>
        <end position="676"/>
    </location>
</feature>
<dbReference type="OrthoDB" id="2289207at2759"/>
<evidence type="ECO:0000313" key="5">
    <source>
        <dbReference type="Proteomes" id="UP000078561"/>
    </source>
</evidence>
<keyword evidence="5" id="KW-1185">Reference proteome</keyword>
<dbReference type="PANTHER" id="PTHR45125:SF3">
    <property type="entry name" value="NO-APICAL-MERISTEM-ASSOCIATED CARBOXY-TERMINAL DOMAIN PROTEIN"/>
    <property type="match status" value="1"/>
</dbReference>